<organism evidence="2 3">
    <name type="scientific">Tilletia indica</name>
    <dbReference type="NCBI Taxonomy" id="43049"/>
    <lineage>
        <taxon>Eukaryota</taxon>
        <taxon>Fungi</taxon>
        <taxon>Dikarya</taxon>
        <taxon>Basidiomycota</taxon>
        <taxon>Ustilaginomycotina</taxon>
        <taxon>Exobasidiomycetes</taxon>
        <taxon>Tilletiales</taxon>
        <taxon>Tilletiaceae</taxon>
        <taxon>Tilletia</taxon>
    </lineage>
</organism>
<dbReference type="InterPro" id="IPR024771">
    <property type="entry name" value="SUZ"/>
</dbReference>
<reference evidence="2" key="1">
    <citation type="submission" date="2016-04" db="EMBL/GenBank/DDBJ databases">
        <authorList>
            <person name="Nguyen H.D."/>
            <person name="Samba Siva P."/>
            <person name="Cullis J."/>
            <person name="Levesque C.A."/>
            <person name="Hambleton S."/>
        </authorList>
    </citation>
    <scope>NUCLEOTIDE SEQUENCE</scope>
    <source>
        <strain evidence="2">DAOMC 236416</strain>
    </source>
</reference>
<accession>A0A177TW73</accession>
<evidence type="ECO:0000313" key="3">
    <source>
        <dbReference type="Proteomes" id="UP000077521"/>
    </source>
</evidence>
<evidence type="ECO:0000256" key="1">
    <source>
        <dbReference type="SAM" id="MobiDB-lite"/>
    </source>
</evidence>
<dbReference type="AlphaFoldDB" id="A0A177TW73"/>
<dbReference type="PROSITE" id="PS51673">
    <property type="entry name" value="SUZ"/>
    <property type="match status" value="1"/>
</dbReference>
<name>A0A177TW73_9BASI</name>
<dbReference type="Proteomes" id="UP000077521">
    <property type="component" value="Unassembled WGS sequence"/>
</dbReference>
<evidence type="ECO:0000313" key="2">
    <source>
        <dbReference type="EMBL" id="KAE8259981.1"/>
    </source>
</evidence>
<feature type="region of interest" description="Disordered" evidence="1">
    <location>
        <begin position="1"/>
        <end position="84"/>
    </location>
</feature>
<reference evidence="2" key="2">
    <citation type="journal article" date="2019" name="IMA Fungus">
        <title>Genome sequencing and comparison of five Tilletia species to identify candidate genes for the detection of regulated species infecting wheat.</title>
        <authorList>
            <person name="Nguyen H.D.T."/>
            <person name="Sultana T."/>
            <person name="Kesanakurti P."/>
            <person name="Hambleton S."/>
        </authorList>
    </citation>
    <scope>NUCLEOTIDE SEQUENCE</scope>
    <source>
        <strain evidence="2">DAOMC 236416</strain>
    </source>
</reference>
<feature type="compositionally biased region" description="Low complexity" evidence="1">
    <location>
        <begin position="161"/>
        <end position="176"/>
    </location>
</feature>
<dbReference type="Pfam" id="PF12752">
    <property type="entry name" value="SUZ"/>
    <property type="match status" value="1"/>
</dbReference>
<feature type="compositionally biased region" description="Basic and acidic residues" evidence="1">
    <location>
        <begin position="180"/>
        <end position="201"/>
    </location>
</feature>
<gene>
    <name evidence="2" type="ORF">A4X13_0g644</name>
</gene>
<keyword evidence="3" id="KW-1185">Reference proteome</keyword>
<feature type="region of interest" description="Disordered" evidence="1">
    <location>
        <begin position="152"/>
        <end position="217"/>
    </location>
</feature>
<proteinExistence type="predicted"/>
<comment type="caution">
    <text evidence="2">The sequence shown here is derived from an EMBL/GenBank/DDBJ whole genome shotgun (WGS) entry which is preliminary data.</text>
</comment>
<dbReference type="EMBL" id="LWDF02000021">
    <property type="protein sequence ID" value="KAE8259981.1"/>
    <property type="molecule type" value="Genomic_DNA"/>
</dbReference>
<sequence>MASTSYASALARRLNTAPPAKASNLDNWDDEDDVSNNHDIVGPSSGSGSKAESGPAAQVNVWAERRATSGGDPWANGSGLQGPQVGRAVTVEEWNRANTSAPQILLARRIASSEGPVEQAGRSGAYPYGEMASNTGTTGTGTSSVQHAILHPTTPRILQRPANSSARGGSGSASPAPLSPEERAQALREREEKYRLARERIFGTGPSTPTAGRSVAE</sequence>
<protein>
    <submittedName>
        <fullName evidence="2">Uncharacterized protein</fullName>
    </submittedName>
</protein>